<dbReference type="EMBL" id="JARO02001138">
    <property type="protein sequence ID" value="KPP76367.1"/>
    <property type="molecule type" value="Genomic_DNA"/>
</dbReference>
<dbReference type="AlphaFoldDB" id="A0A0P7UPD6"/>
<feature type="domain" description="LRRCT" evidence="6">
    <location>
        <begin position="263"/>
        <end position="314"/>
    </location>
</feature>
<gene>
    <name evidence="7" type="ORF">Z043_104291</name>
</gene>
<evidence type="ECO:0000256" key="2">
    <source>
        <dbReference type="ARBA" id="ARBA00022729"/>
    </source>
</evidence>
<dbReference type="InterPro" id="IPR001611">
    <property type="entry name" value="Leu-rich_rpt"/>
</dbReference>
<sequence>MSSLFFQPPANTRTAHVPRKGDSVSHSKMEKRKPWVDYRGNIRSLCITKLLVFWATTTCTQFFLAGAERCPTTCTCEENTRSITCRNLQDSEIPTDLPQWVSTLNLTGNNISTLVREGFSFNATHLELSTLLLSGNNIQSIEEDAFLGLPSLQMLDLSRNRLVSISLHAFHGLLELRYLCLNDTLVDSAAAQVSGALTTGNLPRLQRLDLSGNQLRTIPLDTFETLSSLEALDLTNNSFQTIGKENITKLSEHKAIRVYLAANPFECNCELQSLYFWLKNGSQCVDAHRLLCWEPEGRRGLPIEKLRREDVDCINADLEAVSYVFLGIVLALIGIVFLMVLYLNREGIKTWLNNIREACRDQMEVYHYRYEQDSDPRLANVAV</sequence>
<proteinExistence type="predicted"/>
<dbReference type="SMART" id="SM00369">
    <property type="entry name" value="LRR_TYP"/>
    <property type="match status" value="5"/>
</dbReference>
<dbReference type="InterPro" id="IPR003591">
    <property type="entry name" value="Leu-rich_rpt_typical-subtyp"/>
</dbReference>
<evidence type="ECO:0000256" key="5">
    <source>
        <dbReference type="SAM" id="Phobius"/>
    </source>
</evidence>
<dbReference type="SMART" id="SM00082">
    <property type="entry name" value="LRRCT"/>
    <property type="match status" value="1"/>
</dbReference>
<keyword evidence="1" id="KW-0433">Leucine-rich repeat</keyword>
<dbReference type="PROSITE" id="PS51450">
    <property type="entry name" value="LRR"/>
    <property type="match status" value="3"/>
</dbReference>
<evidence type="ECO:0000313" key="8">
    <source>
        <dbReference type="Proteomes" id="UP000034805"/>
    </source>
</evidence>
<evidence type="ECO:0000256" key="4">
    <source>
        <dbReference type="SAM" id="MobiDB-lite"/>
    </source>
</evidence>
<feature type="compositionally biased region" description="Basic and acidic residues" evidence="4">
    <location>
        <begin position="19"/>
        <end position="28"/>
    </location>
</feature>
<dbReference type="PANTHER" id="PTHR24364">
    <property type="entry name" value="LP06937P"/>
    <property type="match status" value="1"/>
</dbReference>
<evidence type="ECO:0000256" key="3">
    <source>
        <dbReference type="ARBA" id="ARBA00022737"/>
    </source>
</evidence>
<dbReference type="SUPFAM" id="SSF52058">
    <property type="entry name" value="L domain-like"/>
    <property type="match status" value="1"/>
</dbReference>
<dbReference type="Proteomes" id="UP000034805">
    <property type="component" value="Unassembled WGS sequence"/>
</dbReference>
<dbReference type="KEGG" id="sfm:108921237"/>
<keyword evidence="5" id="KW-0812">Transmembrane</keyword>
<dbReference type="GO" id="GO:0090090">
    <property type="term" value="P:negative regulation of canonical Wnt signaling pathway"/>
    <property type="evidence" value="ECO:0007669"/>
    <property type="project" value="TreeGrafter"/>
</dbReference>
<reference evidence="7 8" key="1">
    <citation type="submission" date="2015-08" db="EMBL/GenBank/DDBJ databases">
        <title>The genome of the Asian arowana (Scleropages formosus).</title>
        <authorList>
            <person name="Tan M.H."/>
            <person name="Gan H.M."/>
            <person name="Croft L.J."/>
            <person name="Austin C.M."/>
        </authorList>
    </citation>
    <scope>NUCLEOTIDE SEQUENCE [LARGE SCALE GENOMIC DNA]</scope>
    <source>
        <strain evidence="7">Aro1</strain>
    </source>
</reference>
<evidence type="ECO:0000256" key="1">
    <source>
        <dbReference type="ARBA" id="ARBA00022614"/>
    </source>
</evidence>
<keyword evidence="5" id="KW-0472">Membrane</keyword>
<dbReference type="InterPro" id="IPR032675">
    <property type="entry name" value="LRR_dom_sf"/>
</dbReference>
<dbReference type="Gene3D" id="3.80.10.10">
    <property type="entry name" value="Ribonuclease Inhibitor"/>
    <property type="match status" value="2"/>
</dbReference>
<dbReference type="PRINTS" id="PR00019">
    <property type="entry name" value="LEURICHRPT"/>
</dbReference>
<dbReference type="Pfam" id="PF13855">
    <property type="entry name" value="LRR_8"/>
    <property type="match status" value="2"/>
</dbReference>
<dbReference type="PANTHER" id="PTHR24364:SF16">
    <property type="entry name" value="TROPHOBLAST GLYCOPROTEIN-LIKE"/>
    <property type="match status" value="1"/>
</dbReference>
<feature type="region of interest" description="Disordered" evidence="4">
    <location>
        <begin position="1"/>
        <end position="28"/>
    </location>
</feature>
<feature type="transmembrane region" description="Helical" evidence="5">
    <location>
        <begin position="320"/>
        <end position="343"/>
    </location>
</feature>
<keyword evidence="3" id="KW-0677">Repeat</keyword>
<dbReference type="OrthoDB" id="1574204at2759"/>
<feature type="compositionally biased region" description="Polar residues" evidence="4">
    <location>
        <begin position="1"/>
        <end position="14"/>
    </location>
</feature>
<dbReference type="InterPro" id="IPR052286">
    <property type="entry name" value="Wnt_signaling_inhibitor"/>
</dbReference>
<accession>A0A0P7UPD6</accession>
<evidence type="ECO:0000259" key="6">
    <source>
        <dbReference type="SMART" id="SM00082"/>
    </source>
</evidence>
<protein>
    <submittedName>
        <fullName evidence="7">Trophoblast glycoprotein-like</fullName>
    </submittedName>
</protein>
<keyword evidence="2" id="KW-0732">Signal</keyword>
<evidence type="ECO:0000313" key="7">
    <source>
        <dbReference type="EMBL" id="KPP76367.1"/>
    </source>
</evidence>
<dbReference type="InterPro" id="IPR000483">
    <property type="entry name" value="Cys-rich_flank_reg_C"/>
</dbReference>
<comment type="caution">
    <text evidence="7">The sequence shown here is derived from an EMBL/GenBank/DDBJ whole genome shotgun (WGS) entry which is preliminary data.</text>
</comment>
<name>A0A0P7UPD6_SCLFO</name>
<organism evidence="7 8">
    <name type="scientific">Scleropages formosus</name>
    <name type="common">Asian bonytongue</name>
    <name type="synonym">Osteoglossum formosum</name>
    <dbReference type="NCBI Taxonomy" id="113540"/>
    <lineage>
        <taxon>Eukaryota</taxon>
        <taxon>Metazoa</taxon>
        <taxon>Chordata</taxon>
        <taxon>Craniata</taxon>
        <taxon>Vertebrata</taxon>
        <taxon>Euteleostomi</taxon>
        <taxon>Actinopterygii</taxon>
        <taxon>Neopterygii</taxon>
        <taxon>Teleostei</taxon>
        <taxon>Osteoglossocephala</taxon>
        <taxon>Osteoglossomorpha</taxon>
        <taxon>Osteoglossiformes</taxon>
        <taxon>Osteoglossidae</taxon>
        <taxon>Scleropages</taxon>
    </lineage>
</organism>
<dbReference type="GO" id="GO:0005886">
    <property type="term" value="C:plasma membrane"/>
    <property type="evidence" value="ECO:0007669"/>
    <property type="project" value="TreeGrafter"/>
</dbReference>
<keyword evidence="5" id="KW-1133">Transmembrane helix</keyword>